<dbReference type="Proteomes" id="UP000242219">
    <property type="component" value="Unassembled WGS sequence"/>
</dbReference>
<dbReference type="CDD" id="cd00400">
    <property type="entry name" value="Voltage_gated_ClC"/>
    <property type="match status" value="1"/>
</dbReference>
<feature type="domain" description="CBS" evidence="13">
    <location>
        <begin position="468"/>
        <end position="524"/>
    </location>
</feature>
<dbReference type="PROSITE" id="PS51371">
    <property type="entry name" value="CBS"/>
    <property type="match status" value="2"/>
</dbReference>
<feature type="transmembrane region" description="Helical" evidence="11">
    <location>
        <begin position="175"/>
        <end position="199"/>
    </location>
</feature>
<feature type="transmembrane region" description="Helical" evidence="11">
    <location>
        <begin position="354"/>
        <end position="373"/>
    </location>
</feature>
<keyword evidence="7" id="KW-0869">Chloride channel</keyword>
<evidence type="ECO:0000256" key="6">
    <source>
        <dbReference type="ARBA" id="ARBA00023136"/>
    </source>
</evidence>
<name>A0A1V6LXF8_9BACT</name>
<evidence type="ECO:0000256" key="7">
    <source>
        <dbReference type="ARBA" id="ARBA00023173"/>
    </source>
</evidence>
<dbReference type="SMART" id="SM00116">
    <property type="entry name" value="CBS"/>
    <property type="match status" value="2"/>
</dbReference>
<dbReference type="GO" id="GO:0008324">
    <property type="term" value="F:monoatomic cation transmembrane transporter activity"/>
    <property type="evidence" value="ECO:0007669"/>
    <property type="project" value="InterPro"/>
</dbReference>
<dbReference type="GO" id="GO:0006813">
    <property type="term" value="P:potassium ion transport"/>
    <property type="evidence" value="ECO:0007669"/>
    <property type="project" value="InterPro"/>
</dbReference>
<keyword evidence="10" id="KW-0129">CBS domain</keyword>
<dbReference type="EMBL" id="MJUW02000115">
    <property type="protein sequence ID" value="OQD44820.1"/>
    <property type="molecule type" value="Genomic_DNA"/>
</dbReference>
<dbReference type="PRINTS" id="PR00762">
    <property type="entry name" value="CLCHANNEL"/>
</dbReference>
<sequence>MYQPSGLKNFFRQIFSKNIVHWISYREISGSAILICVALLVGITSGAGVLLFKKMIELVHWGALNGFGFVLLLCGHWAFMLVPVMPLAGGLIVGLVIHFFLREDRYHGVAGVMEAVALARGRLYYRLLPMKTIAASLSVGSGASVGPEDPSVQIGSNLGSMFGQLLRFSDERVCVLVAAGAAGGIAAAFNAPIAGVFFALEIIIGELSSKAFGIIALAAMVSAVFTQAISGPEPAFHVPAYALHSIWELPLYLGLGVMSGPIATTYIHLLYIARDIFDRWKIPRWIKPAIAGLIVGLVGIYLPQVFGVGYETIEKILDVKPLALNLLLLLLMAKLILTPISIGGGFFGGVFAPSLFLGATAGGAYGLVVQQLFPSLNIAPPAFAMVGMAAVLAGAVHAPLTAIILLFEMTNDYRIILPLMFAVTVSLFISRYLQCDSVYTFGLARKGIRLERGRVVDILESINVGEIMEKKVVALREPDSLVAASNLFLQTQHHSLPVLNESGELSGILTVQDIARMPYEVNNENRTVGEACTRDLLVANPDETIGTALCRMGGRDLDSLPVVLRNNPKCLVGLLRSNDIVRAYDLALTRREQIRHRAHQERLSSVEDVNVEKIMVESGSSCANKQIRAVAWPRETIIATVRRGRKIFIPDGDTILKVGDVLVVVADIEMRVHIQRLCSSASDA</sequence>
<evidence type="ECO:0000256" key="8">
    <source>
        <dbReference type="ARBA" id="ARBA00023214"/>
    </source>
</evidence>
<proteinExistence type="predicted"/>
<keyword evidence="2" id="KW-0813">Transport</keyword>
<feature type="transmembrane region" description="Helical" evidence="11">
    <location>
        <begin position="58"/>
        <end position="78"/>
    </location>
</feature>
<dbReference type="PROSITE" id="PS51202">
    <property type="entry name" value="RCK_C"/>
    <property type="match status" value="1"/>
</dbReference>
<feature type="domain" description="RCK C-terminal" evidence="12">
    <location>
        <begin position="598"/>
        <end position="680"/>
    </location>
</feature>
<feature type="transmembrane region" description="Helical" evidence="11">
    <location>
        <begin position="211"/>
        <end position="229"/>
    </location>
</feature>
<dbReference type="InterPro" id="IPR001807">
    <property type="entry name" value="ClC"/>
</dbReference>
<dbReference type="PANTHER" id="PTHR43427">
    <property type="entry name" value="CHLORIDE CHANNEL PROTEIN CLC-E"/>
    <property type="match status" value="1"/>
</dbReference>
<dbReference type="Gene3D" id="1.10.3080.10">
    <property type="entry name" value="Clc chloride channel"/>
    <property type="match status" value="1"/>
</dbReference>
<dbReference type="InterPro" id="IPR036721">
    <property type="entry name" value="RCK_C_sf"/>
</dbReference>
<feature type="transmembrane region" description="Helical" evidence="11">
    <location>
        <begin position="385"/>
        <end position="407"/>
    </location>
</feature>
<protein>
    <recommendedName>
        <fullName evidence="16">Chloride channel protein</fullName>
    </recommendedName>
</protein>
<evidence type="ECO:0000256" key="10">
    <source>
        <dbReference type="PROSITE-ProRule" id="PRU00703"/>
    </source>
</evidence>
<dbReference type="SUPFAM" id="SSF81340">
    <property type="entry name" value="Clc chloride channel"/>
    <property type="match status" value="1"/>
</dbReference>
<comment type="caution">
    <text evidence="14">The sequence shown here is derived from an EMBL/GenBank/DDBJ whole genome shotgun (WGS) entry which is preliminary data.</text>
</comment>
<evidence type="ECO:0008006" key="16">
    <source>
        <dbReference type="Google" id="ProtNLM"/>
    </source>
</evidence>
<comment type="subcellular location">
    <subcellularLocation>
        <location evidence="1">Membrane</location>
        <topology evidence="1">Multi-pass membrane protein</topology>
    </subcellularLocation>
</comment>
<feature type="transmembrane region" description="Helical" evidence="11">
    <location>
        <begin position="249"/>
        <end position="273"/>
    </location>
</feature>
<evidence type="ECO:0000256" key="3">
    <source>
        <dbReference type="ARBA" id="ARBA00022692"/>
    </source>
</evidence>
<dbReference type="InterPro" id="IPR046342">
    <property type="entry name" value="CBS_dom_sf"/>
</dbReference>
<gene>
    <name evidence="14" type="ORF">BIY37_11745</name>
</gene>
<dbReference type="InterPro" id="IPR014743">
    <property type="entry name" value="Cl-channel_core"/>
</dbReference>
<keyword evidence="5" id="KW-0406">Ion transport</keyword>
<keyword evidence="8" id="KW-0868">Chloride</keyword>
<evidence type="ECO:0000313" key="14">
    <source>
        <dbReference type="EMBL" id="OQD44820.1"/>
    </source>
</evidence>
<reference evidence="14 15" key="1">
    <citation type="journal article" date="2016" name="Genome Announc.">
        <title>Draft Genome Sequence of the Anaerobic Ammonium-Oxidizing Bacterium 'Candidatus Brocadia sp. 40'.</title>
        <authorList>
            <person name="Ali M."/>
            <person name="Haroon M.F."/>
            <person name="Narita Y."/>
            <person name="Zhang L."/>
            <person name="Rangel Shaw D."/>
            <person name="Okabe S."/>
            <person name="Saikaly P.E."/>
        </authorList>
    </citation>
    <scope>NUCLEOTIDE SEQUENCE [LARGE SCALE GENOMIC DNA]</scope>
    <source>
        <strain evidence="14 15">40</strain>
    </source>
</reference>
<dbReference type="PANTHER" id="PTHR43427:SF6">
    <property type="entry name" value="CHLORIDE CHANNEL PROTEIN CLC-E"/>
    <property type="match status" value="1"/>
</dbReference>
<organism evidence="14 15">
    <name type="scientific">Candidatus Brocadia sapporoensis</name>
    <dbReference type="NCBI Taxonomy" id="392547"/>
    <lineage>
        <taxon>Bacteria</taxon>
        <taxon>Pseudomonadati</taxon>
        <taxon>Planctomycetota</taxon>
        <taxon>Candidatus Brocadiia</taxon>
        <taxon>Candidatus Brocadiales</taxon>
        <taxon>Candidatus Brocadiaceae</taxon>
        <taxon>Candidatus Brocadia</taxon>
    </lineage>
</organism>
<evidence type="ECO:0000256" key="4">
    <source>
        <dbReference type="ARBA" id="ARBA00022989"/>
    </source>
</evidence>
<evidence type="ECO:0000256" key="2">
    <source>
        <dbReference type="ARBA" id="ARBA00022448"/>
    </source>
</evidence>
<dbReference type="Gene3D" id="3.10.580.10">
    <property type="entry name" value="CBS-domain"/>
    <property type="match status" value="1"/>
</dbReference>
<dbReference type="Pfam" id="PF02080">
    <property type="entry name" value="TrkA_C"/>
    <property type="match status" value="1"/>
</dbReference>
<accession>A0A1V6LXF8</accession>
<dbReference type="GO" id="GO:0034707">
    <property type="term" value="C:chloride channel complex"/>
    <property type="evidence" value="ECO:0007669"/>
    <property type="project" value="UniProtKB-KW"/>
</dbReference>
<dbReference type="GO" id="GO:0005254">
    <property type="term" value="F:chloride channel activity"/>
    <property type="evidence" value="ECO:0007669"/>
    <property type="project" value="UniProtKB-KW"/>
</dbReference>
<keyword evidence="6 11" id="KW-0472">Membrane</keyword>
<evidence type="ECO:0000256" key="9">
    <source>
        <dbReference type="ARBA" id="ARBA00023303"/>
    </source>
</evidence>
<feature type="domain" description="CBS" evidence="13">
    <location>
        <begin position="532"/>
        <end position="590"/>
    </location>
</feature>
<evidence type="ECO:0000313" key="15">
    <source>
        <dbReference type="Proteomes" id="UP000242219"/>
    </source>
</evidence>
<feature type="transmembrane region" description="Helical" evidence="11">
    <location>
        <begin position="322"/>
        <end position="347"/>
    </location>
</feature>
<feature type="transmembrane region" description="Helical" evidence="11">
    <location>
        <begin position="285"/>
        <end position="302"/>
    </location>
</feature>
<dbReference type="Pfam" id="PF00654">
    <property type="entry name" value="Voltage_CLC"/>
    <property type="match status" value="1"/>
</dbReference>
<evidence type="ECO:0000256" key="1">
    <source>
        <dbReference type="ARBA" id="ARBA00004141"/>
    </source>
</evidence>
<dbReference type="InterPro" id="IPR050368">
    <property type="entry name" value="ClC-type_chloride_channel"/>
</dbReference>
<dbReference type="AlphaFoldDB" id="A0A1V6LXF8"/>
<dbReference type="SUPFAM" id="SSF116726">
    <property type="entry name" value="TrkA C-terminal domain-like"/>
    <property type="match status" value="1"/>
</dbReference>
<feature type="transmembrane region" description="Helical" evidence="11">
    <location>
        <begin position="414"/>
        <end position="433"/>
    </location>
</feature>
<keyword evidence="3 11" id="KW-0812">Transmembrane</keyword>
<dbReference type="InterPro" id="IPR006037">
    <property type="entry name" value="RCK_C"/>
</dbReference>
<evidence type="ECO:0000256" key="5">
    <source>
        <dbReference type="ARBA" id="ARBA00023065"/>
    </source>
</evidence>
<feature type="transmembrane region" description="Helical" evidence="11">
    <location>
        <begin position="84"/>
        <end position="102"/>
    </location>
</feature>
<dbReference type="Pfam" id="PF00571">
    <property type="entry name" value="CBS"/>
    <property type="match status" value="2"/>
</dbReference>
<feature type="transmembrane region" description="Helical" evidence="11">
    <location>
        <begin position="123"/>
        <end position="143"/>
    </location>
</feature>
<dbReference type="Gene3D" id="3.30.70.1450">
    <property type="entry name" value="Regulator of K+ conductance, C-terminal domain"/>
    <property type="match status" value="1"/>
</dbReference>
<evidence type="ECO:0000259" key="13">
    <source>
        <dbReference type="PROSITE" id="PS51371"/>
    </source>
</evidence>
<dbReference type="SUPFAM" id="SSF54631">
    <property type="entry name" value="CBS-domain pair"/>
    <property type="match status" value="1"/>
</dbReference>
<feature type="transmembrane region" description="Helical" evidence="11">
    <location>
        <begin position="28"/>
        <end position="51"/>
    </location>
</feature>
<keyword evidence="4 11" id="KW-1133">Transmembrane helix</keyword>
<evidence type="ECO:0000259" key="12">
    <source>
        <dbReference type="PROSITE" id="PS51202"/>
    </source>
</evidence>
<dbReference type="InterPro" id="IPR000644">
    <property type="entry name" value="CBS_dom"/>
</dbReference>
<keyword evidence="9" id="KW-0407">Ion channel</keyword>
<evidence type="ECO:0000256" key="11">
    <source>
        <dbReference type="SAM" id="Phobius"/>
    </source>
</evidence>
<keyword evidence="15" id="KW-1185">Reference proteome</keyword>